<protein>
    <recommendedName>
        <fullName evidence="6">Geranylgeranyl transferase type-2 subunit alpha</fullName>
        <ecNumber evidence="6">2.5.1.60</ecNumber>
    </recommendedName>
    <alternativeName>
        <fullName evidence="6">Geranylgeranyl transferase type II subunit alpha</fullName>
    </alternativeName>
</protein>
<dbReference type="Pfam" id="PF01239">
    <property type="entry name" value="PPTA"/>
    <property type="match status" value="3"/>
</dbReference>
<evidence type="ECO:0000256" key="5">
    <source>
        <dbReference type="ARBA" id="ARBA00047658"/>
    </source>
</evidence>
<organism evidence="7 8">
    <name type="scientific">Marasmius oreades</name>
    <name type="common">fairy-ring Marasmius</name>
    <dbReference type="NCBI Taxonomy" id="181124"/>
    <lineage>
        <taxon>Eukaryota</taxon>
        <taxon>Fungi</taxon>
        <taxon>Dikarya</taxon>
        <taxon>Basidiomycota</taxon>
        <taxon>Agaricomycotina</taxon>
        <taxon>Agaricomycetes</taxon>
        <taxon>Agaricomycetidae</taxon>
        <taxon>Agaricales</taxon>
        <taxon>Marasmiineae</taxon>
        <taxon>Marasmiaceae</taxon>
        <taxon>Marasmius</taxon>
    </lineage>
</organism>
<dbReference type="EMBL" id="CM032184">
    <property type="protein sequence ID" value="KAG7093778.1"/>
    <property type="molecule type" value="Genomic_DNA"/>
</dbReference>
<proteinExistence type="inferred from homology"/>
<dbReference type="GO" id="GO:0097354">
    <property type="term" value="P:prenylation"/>
    <property type="evidence" value="ECO:0007669"/>
    <property type="project" value="UniProtKB-UniRule"/>
</dbReference>
<evidence type="ECO:0000256" key="4">
    <source>
        <dbReference type="ARBA" id="ARBA00022737"/>
    </source>
</evidence>
<dbReference type="Gene3D" id="1.25.40.120">
    <property type="entry name" value="Protein prenylyltransferase"/>
    <property type="match status" value="1"/>
</dbReference>
<comment type="catalytic activity">
    <reaction evidence="5 6">
        <text>geranylgeranyl diphosphate + L-cysteinyl-[protein] = S-geranylgeranyl-L-cysteinyl-[protein] + diphosphate</text>
        <dbReference type="Rhea" id="RHEA:21240"/>
        <dbReference type="Rhea" id="RHEA-COMP:10131"/>
        <dbReference type="Rhea" id="RHEA-COMP:11537"/>
        <dbReference type="ChEBI" id="CHEBI:29950"/>
        <dbReference type="ChEBI" id="CHEBI:33019"/>
        <dbReference type="ChEBI" id="CHEBI:57533"/>
        <dbReference type="ChEBI" id="CHEBI:86021"/>
        <dbReference type="EC" id="2.5.1.60"/>
    </reaction>
</comment>
<dbReference type="OrthoDB" id="1658at2759"/>
<comment type="similarity">
    <text evidence="1 6">Belongs to the protein prenyltransferase subunit alpha family.</text>
</comment>
<keyword evidence="3 6" id="KW-0808">Transferase</keyword>
<dbReference type="SUPFAM" id="SSF48439">
    <property type="entry name" value="Protein prenylyltransferase"/>
    <property type="match status" value="1"/>
</dbReference>
<dbReference type="PROSITE" id="PS51147">
    <property type="entry name" value="PFTA"/>
    <property type="match status" value="2"/>
</dbReference>
<dbReference type="PANTHER" id="PTHR11129">
    <property type="entry name" value="PROTEIN FARNESYLTRANSFERASE ALPHA SUBUNIT/RAB GERANYLGERANYL TRANSFERASE ALPHA SUBUNIT"/>
    <property type="match status" value="1"/>
</dbReference>
<dbReference type="EC" id="2.5.1.60" evidence="6"/>
<dbReference type="InterPro" id="IPR002088">
    <property type="entry name" value="Prenyl_trans_a"/>
</dbReference>
<dbReference type="PANTHER" id="PTHR11129:SF2">
    <property type="entry name" value="GERANYLGERANYL TRANSFERASE TYPE-2 SUBUNIT ALPHA"/>
    <property type="match status" value="1"/>
</dbReference>
<dbReference type="GO" id="GO:0005968">
    <property type="term" value="C:Rab-protein geranylgeranyltransferase complex"/>
    <property type="evidence" value="ECO:0007669"/>
    <property type="project" value="TreeGrafter"/>
</dbReference>
<evidence type="ECO:0000256" key="2">
    <source>
        <dbReference type="ARBA" id="ARBA00022602"/>
    </source>
</evidence>
<comment type="function">
    <text evidence="6">Catalyzes the transfer of a geranyl-geranyl moiety from geranyl-geranyl pyrophosphate to cysteines occuring in specific C-terminal amino acid sequences.</text>
</comment>
<evidence type="ECO:0000256" key="1">
    <source>
        <dbReference type="ARBA" id="ARBA00006734"/>
    </source>
</evidence>
<keyword evidence="4" id="KW-0677">Repeat</keyword>
<gene>
    <name evidence="7" type="ORF">E1B28_007425</name>
</gene>
<reference evidence="7" key="1">
    <citation type="journal article" date="2021" name="Genome Biol. Evol.">
        <title>The assembled and annotated genome of the fairy-ring fungus Marasmius oreades.</title>
        <authorList>
            <person name="Hiltunen M."/>
            <person name="Ament-Velasquez S.L."/>
            <person name="Johannesson H."/>
        </authorList>
    </citation>
    <scope>NUCLEOTIDE SEQUENCE</scope>
    <source>
        <strain evidence="7">03SP1</strain>
    </source>
</reference>
<dbReference type="KEGG" id="more:E1B28_007425"/>
<evidence type="ECO:0000256" key="6">
    <source>
        <dbReference type="RuleBase" id="RU367120"/>
    </source>
</evidence>
<evidence type="ECO:0000313" key="8">
    <source>
        <dbReference type="Proteomes" id="UP001049176"/>
    </source>
</evidence>
<name>A0A9P7S3C6_9AGAR</name>
<sequence>MITDALKRLPTGKVYWIWNHRRWCLEDTPQDPGTLDEGEHMGWEKVNWNKELDVVGRMLEADPRNFLAWIIEDMFSPTCPILTTLISELAYTTKKIEFSLTNFSAWHQRSKVLPSLWADGVLDPAILREEEFDLVKNALFTEPNDQSAWIYHRWLVGSRIGSHPVPTSPQPDRQYQGPDRRLLEREVSVLQELLDEQPYSKCWFPLSHSCSSDWPGFREQRVWTRLSITSAC</sequence>
<dbReference type="Proteomes" id="UP001049176">
    <property type="component" value="Chromosome 4"/>
</dbReference>
<dbReference type="RefSeq" id="XP_043010248.1">
    <property type="nucleotide sequence ID" value="XM_043152162.1"/>
</dbReference>
<dbReference type="AlphaFoldDB" id="A0A9P7S3C6"/>
<keyword evidence="2 6" id="KW-0637">Prenyltransferase</keyword>
<evidence type="ECO:0000313" key="7">
    <source>
        <dbReference type="EMBL" id="KAG7093778.1"/>
    </source>
</evidence>
<keyword evidence="8" id="KW-1185">Reference proteome</keyword>
<dbReference type="GO" id="GO:0004663">
    <property type="term" value="F:Rab geranylgeranyltransferase activity"/>
    <property type="evidence" value="ECO:0007669"/>
    <property type="project" value="UniProtKB-UniRule"/>
</dbReference>
<evidence type="ECO:0000256" key="3">
    <source>
        <dbReference type="ARBA" id="ARBA00022679"/>
    </source>
</evidence>
<dbReference type="GeneID" id="66076501"/>
<accession>A0A9P7S3C6</accession>
<comment type="caution">
    <text evidence="7">The sequence shown here is derived from an EMBL/GenBank/DDBJ whole genome shotgun (WGS) entry which is preliminary data.</text>
</comment>